<keyword evidence="3" id="KW-1185">Reference proteome</keyword>
<dbReference type="EMBL" id="LM995447">
    <property type="protein sequence ID" value="CDZ24258.1"/>
    <property type="molecule type" value="Genomic_DNA"/>
</dbReference>
<gene>
    <name evidence="2" type="ORF">CCDG5_1141</name>
</gene>
<evidence type="ECO:0000313" key="3">
    <source>
        <dbReference type="Proteomes" id="UP000032431"/>
    </source>
</evidence>
<evidence type="ECO:0000313" key="2">
    <source>
        <dbReference type="EMBL" id="CDZ24258.1"/>
    </source>
</evidence>
<reference evidence="3" key="1">
    <citation type="submission" date="2014-07" db="EMBL/GenBank/DDBJ databases">
        <authorList>
            <person name="Wibberg D."/>
        </authorList>
    </citation>
    <scope>NUCLEOTIDE SEQUENCE [LARGE SCALE GENOMIC DNA]</scope>
    <source>
        <strain evidence="3">DG5</strain>
    </source>
</reference>
<evidence type="ECO:0000259" key="1">
    <source>
        <dbReference type="Pfam" id="PF10105"/>
    </source>
</evidence>
<proteinExistence type="predicted"/>
<dbReference type="OrthoDB" id="9780488at2"/>
<feature type="domain" description="DUF2344" evidence="1">
    <location>
        <begin position="4"/>
        <end position="185"/>
    </location>
</feature>
<dbReference type="HOGENOM" id="CLU_083579_1_0_9"/>
<name>A0A078KP68_9FIRM</name>
<organism evidence="2 3">
    <name type="scientific">[Clostridium] cellulosi</name>
    <dbReference type="NCBI Taxonomy" id="29343"/>
    <lineage>
        <taxon>Bacteria</taxon>
        <taxon>Bacillati</taxon>
        <taxon>Bacillota</taxon>
        <taxon>Clostridia</taxon>
        <taxon>Eubacteriales</taxon>
        <taxon>Oscillospiraceae</taxon>
        <taxon>Oscillospiraceae incertae sedis</taxon>
    </lineage>
</organism>
<protein>
    <recommendedName>
        <fullName evidence="1">DUF2344 domain-containing protein</fullName>
    </recommendedName>
</protein>
<dbReference type="KEGG" id="ccel:CCDG5_1141"/>
<dbReference type="Pfam" id="PF10105">
    <property type="entry name" value="DUF2344"/>
    <property type="match status" value="1"/>
</dbReference>
<dbReference type="STRING" id="29343.CCDG5_1141"/>
<dbReference type="PATRIC" id="fig|29343.3.peg.1200"/>
<dbReference type="Proteomes" id="UP000032431">
    <property type="component" value="Chromosome I"/>
</dbReference>
<dbReference type="AlphaFoldDB" id="A0A078KP68"/>
<accession>A0A078KP68</accession>
<dbReference type="NCBIfam" id="TIGR03936">
    <property type="entry name" value="sam_1_link_chp"/>
    <property type="match status" value="1"/>
</dbReference>
<dbReference type="InterPro" id="IPR018768">
    <property type="entry name" value="DUF2344"/>
</dbReference>
<sequence>MQPIRIFFKKEGRAKYISHLDLNRVMQRALRRACIPVWRTQGFNPHPYIAFGLPLSLFYESDCEVMDARLDGDMSLSEVKKRLSEQMPEGIEITAVKRPEHKLTDICFASYQLSLEFDGMAKKDLEDMLSKVMSNEQIIIEKKTKHRTVELDVKKYFESADIVVSDGLIRIDVTVPAGPTENLNPAFFATAFEKYGVKPDFENVRRLRLLTKDMNIFS</sequence>